<organism evidence="1 2">
    <name type="scientific">Mycena alexandri</name>
    <dbReference type="NCBI Taxonomy" id="1745969"/>
    <lineage>
        <taxon>Eukaryota</taxon>
        <taxon>Fungi</taxon>
        <taxon>Dikarya</taxon>
        <taxon>Basidiomycota</taxon>
        <taxon>Agaricomycotina</taxon>
        <taxon>Agaricomycetes</taxon>
        <taxon>Agaricomycetidae</taxon>
        <taxon>Agaricales</taxon>
        <taxon>Marasmiineae</taxon>
        <taxon>Mycenaceae</taxon>
        <taxon>Mycena</taxon>
    </lineage>
</organism>
<evidence type="ECO:0000313" key="2">
    <source>
        <dbReference type="Proteomes" id="UP001218188"/>
    </source>
</evidence>
<dbReference type="Proteomes" id="UP001218188">
    <property type="component" value="Unassembled WGS sequence"/>
</dbReference>
<sequence length="281" mass="31484">MWTYITAGSGLLDWQKSFPEGKMRDCVEGEGWEEEELNVMWIFPFRKLSLSYTAKPKSCKIVRISQQCGKILSQAIIANSLAEVPSRQRSVRGEQDHVHVSRRIFSFTHAILSPVSRRLALTQPATNRLASGCSSFPSSSTSTRRLPLYLRVPSSGQHRAAQNFLKLPSPLPVSRSSPLLSFKTESSQYPPNGSCLPLQEIDPRPNLKHVLWLQGAAKLQLTHDLQDDLCKSAECNTEGHGLPQVAFFIPGFRSSPPRGFDDTFNSLDFATSAQDKFHFFF</sequence>
<protein>
    <submittedName>
        <fullName evidence="1">Uncharacterized protein</fullName>
    </submittedName>
</protein>
<comment type="caution">
    <text evidence="1">The sequence shown here is derived from an EMBL/GenBank/DDBJ whole genome shotgun (WGS) entry which is preliminary data.</text>
</comment>
<accession>A0AAD6X4F1</accession>
<name>A0AAD6X4F1_9AGAR</name>
<reference evidence="1" key="1">
    <citation type="submission" date="2023-03" db="EMBL/GenBank/DDBJ databases">
        <title>Massive genome expansion in bonnet fungi (Mycena s.s.) driven by repeated elements and novel gene families across ecological guilds.</title>
        <authorList>
            <consortium name="Lawrence Berkeley National Laboratory"/>
            <person name="Harder C.B."/>
            <person name="Miyauchi S."/>
            <person name="Viragh M."/>
            <person name="Kuo A."/>
            <person name="Thoen E."/>
            <person name="Andreopoulos B."/>
            <person name="Lu D."/>
            <person name="Skrede I."/>
            <person name="Drula E."/>
            <person name="Henrissat B."/>
            <person name="Morin E."/>
            <person name="Kohler A."/>
            <person name="Barry K."/>
            <person name="LaButti K."/>
            <person name="Morin E."/>
            <person name="Salamov A."/>
            <person name="Lipzen A."/>
            <person name="Mereny Z."/>
            <person name="Hegedus B."/>
            <person name="Baldrian P."/>
            <person name="Stursova M."/>
            <person name="Weitz H."/>
            <person name="Taylor A."/>
            <person name="Grigoriev I.V."/>
            <person name="Nagy L.G."/>
            <person name="Martin F."/>
            <person name="Kauserud H."/>
        </authorList>
    </citation>
    <scope>NUCLEOTIDE SEQUENCE</scope>
    <source>
        <strain evidence="1">CBHHK200</strain>
    </source>
</reference>
<proteinExistence type="predicted"/>
<gene>
    <name evidence="1" type="ORF">C8F04DRAFT_1233233</name>
</gene>
<dbReference type="AlphaFoldDB" id="A0AAD6X4F1"/>
<keyword evidence="2" id="KW-1185">Reference proteome</keyword>
<evidence type="ECO:0000313" key="1">
    <source>
        <dbReference type="EMBL" id="KAJ7036307.1"/>
    </source>
</evidence>
<dbReference type="EMBL" id="JARJCM010000044">
    <property type="protein sequence ID" value="KAJ7036307.1"/>
    <property type="molecule type" value="Genomic_DNA"/>
</dbReference>